<feature type="coiled-coil region" evidence="6">
    <location>
        <begin position="556"/>
        <end position="590"/>
    </location>
</feature>
<keyword evidence="3 7" id="KW-0812">Transmembrane</keyword>
<feature type="transmembrane region" description="Helical" evidence="7">
    <location>
        <begin position="255"/>
        <end position="275"/>
    </location>
</feature>
<protein>
    <submittedName>
        <fullName evidence="8">Ribose/galactose ABC transporter permease</fullName>
    </submittedName>
</protein>
<feature type="coiled-coil region" evidence="6">
    <location>
        <begin position="496"/>
        <end position="523"/>
    </location>
</feature>
<keyword evidence="9" id="KW-1185">Reference proteome</keyword>
<evidence type="ECO:0000256" key="1">
    <source>
        <dbReference type="ARBA" id="ARBA00004651"/>
    </source>
</evidence>
<feature type="transmembrane region" description="Helical" evidence="7">
    <location>
        <begin position="296"/>
        <end position="318"/>
    </location>
</feature>
<dbReference type="PANTHER" id="PTHR47089">
    <property type="entry name" value="ABC TRANSPORTER, PERMEASE PROTEIN"/>
    <property type="match status" value="1"/>
</dbReference>
<feature type="transmembrane region" description="Helical" evidence="7">
    <location>
        <begin position="338"/>
        <end position="357"/>
    </location>
</feature>
<feature type="coiled-coil region" evidence="6">
    <location>
        <begin position="437"/>
        <end position="464"/>
    </location>
</feature>
<dbReference type="GO" id="GO:0005886">
    <property type="term" value="C:plasma membrane"/>
    <property type="evidence" value="ECO:0007669"/>
    <property type="project" value="UniProtKB-SubCell"/>
</dbReference>
<dbReference type="Pfam" id="PF02653">
    <property type="entry name" value="BPD_transp_2"/>
    <property type="match status" value="1"/>
</dbReference>
<dbReference type="PANTHER" id="PTHR47089:SF1">
    <property type="entry name" value="GUANOSINE ABC TRANSPORTER PERMEASE PROTEIN NUPP"/>
    <property type="match status" value="1"/>
</dbReference>
<evidence type="ECO:0000256" key="5">
    <source>
        <dbReference type="ARBA" id="ARBA00023136"/>
    </source>
</evidence>
<dbReference type="AlphaFoldDB" id="S5LYP0"/>
<organism evidence="8 9">
    <name type="scientific">Spiroplasma taiwanense CT-1</name>
    <dbReference type="NCBI Taxonomy" id="1276220"/>
    <lineage>
        <taxon>Bacteria</taxon>
        <taxon>Bacillati</taxon>
        <taxon>Mycoplasmatota</taxon>
        <taxon>Mollicutes</taxon>
        <taxon>Entomoplasmatales</taxon>
        <taxon>Spiroplasmataceae</taxon>
        <taxon>Spiroplasma</taxon>
    </lineage>
</organism>
<reference evidence="8 9" key="1">
    <citation type="journal article" date="2013" name="Genome Biol. Evol.">
        <title>Comparison of metabolic capacities and inference of gene content evolution in mosquito-associated Spiroplasma diminutum and S. taiwanense.</title>
        <authorList>
            <person name="Lo W.S."/>
            <person name="Ku C."/>
            <person name="Chen L.L."/>
            <person name="Chang T.H."/>
            <person name="Kuo C.H."/>
        </authorList>
    </citation>
    <scope>NUCLEOTIDE SEQUENCE [LARGE SCALE GENOMIC DNA]</scope>
    <source>
        <strain evidence="8">CT-1</strain>
    </source>
</reference>
<keyword evidence="4 7" id="KW-1133">Transmembrane helix</keyword>
<keyword evidence="5 7" id="KW-0472">Membrane</keyword>
<proteinExistence type="predicted"/>
<dbReference type="KEGG" id="stai:STAIW_v1c00900"/>
<evidence type="ECO:0000256" key="3">
    <source>
        <dbReference type="ARBA" id="ARBA00022692"/>
    </source>
</evidence>
<dbReference type="HOGENOM" id="CLU_023404_0_0_14"/>
<keyword evidence="2" id="KW-1003">Cell membrane</keyword>
<dbReference type="GO" id="GO:0022857">
    <property type="term" value="F:transmembrane transporter activity"/>
    <property type="evidence" value="ECO:0007669"/>
    <property type="project" value="InterPro"/>
</dbReference>
<dbReference type="CDD" id="cd06580">
    <property type="entry name" value="TM_PBP1_transp_TpRbsC_like"/>
    <property type="match status" value="1"/>
</dbReference>
<comment type="subcellular location">
    <subcellularLocation>
        <location evidence="1">Cell membrane</location>
        <topology evidence="1">Multi-pass membrane protein</topology>
    </subcellularLocation>
</comment>
<evidence type="ECO:0000256" key="2">
    <source>
        <dbReference type="ARBA" id="ARBA00022475"/>
    </source>
</evidence>
<accession>S5LYP0</accession>
<feature type="transmembrane region" description="Helical" evidence="7">
    <location>
        <begin position="34"/>
        <end position="56"/>
    </location>
</feature>
<dbReference type="RefSeq" id="WP_020833921.1">
    <property type="nucleotide sequence ID" value="NC_021846.1"/>
</dbReference>
<dbReference type="Proteomes" id="UP000014984">
    <property type="component" value="Chromosome"/>
</dbReference>
<evidence type="ECO:0000313" key="8">
    <source>
        <dbReference type="EMBL" id="AGR40782.1"/>
    </source>
</evidence>
<feature type="transmembrane region" description="Helical" evidence="7">
    <location>
        <begin position="77"/>
        <end position="98"/>
    </location>
</feature>
<dbReference type="eggNOG" id="COG4603">
    <property type="taxonomic scope" value="Bacteria"/>
</dbReference>
<evidence type="ECO:0000256" key="6">
    <source>
        <dbReference type="SAM" id="Coils"/>
    </source>
</evidence>
<evidence type="ECO:0000256" key="4">
    <source>
        <dbReference type="ARBA" id="ARBA00022989"/>
    </source>
</evidence>
<dbReference type="EMBL" id="CP005074">
    <property type="protein sequence ID" value="AGR40782.1"/>
    <property type="molecule type" value="Genomic_DNA"/>
</dbReference>
<dbReference type="OrthoDB" id="45037at2"/>
<evidence type="ECO:0000313" key="9">
    <source>
        <dbReference type="Proteomes" id="UP000014984"/>
    </source>
</evidence>
<feature type="transmembrane region" description="Helical" evidence="7">
    <location>
        <begin position="205"/>
        <end position="226"/>
    </location>
</feature>
<dbReference type="STRING" id="1276220.STAIW_v1c00900"/>
<feature type="transmembrane region" description="Helical" evidence="7">
    <location>
        <begin position="135"/>
        <end position="160"/>
    </location>
</feature>
<gene>
    <name evidence="8" type="ORF">STAIW_v1c00900</name>
</gene>
<dbReference type="PATRIC" id="fig|1276220.3.peg.91"/>
<dbReference type="InterPro" id="IPR001851">
    <property type="entry name" value="ABC_transp_permease"/>
</dbReference>
<feature type="transmembrane region" description="Helical" evidence="7">
    <location>
        <begin position="104"/>
        <end position="123"/>
    </location>
</feature>
<evidence type="ECO:0000256" key="7">
    <source>
        <dbReference type="SAM" id="Phobius"/>
    </source>
</evidence>
<name>S5LYP0_9MOLU</name>
<sequence length="610" mass="70505">MNFKLKTWVKKMKFNAQLNSSETKKTASYFKASIISILIGIILTMILISFLGANPFEFFIKTFNVVFTRNINLQNALSWFVTYSLFGLGLAIGFKIGLFNMSGSGQAIISMGITGIMLIKLFGKQPDINSANGSIIFLILITMIFVSVLLSSITGILKVFFNIHEVATSILLNWTVWYIFKWAFMRNGWNSSTPLIPSEWIELAGLKWLFPIILMTIVFVSVWLILTYTTIGYKFKLVGTQKDAAKYIGINYKKYIISATAIQGLCIGLGSFVYWCAIKRSYSLNSDVIPTIGFDAIAIALLAFNNILGILPISLLWGTLNVGMTAAIPSFSELGREISPLVFGFVVYSSTFVSLFIRFKPIEIIKFNIYYYYFDLKTRKIVQEKNIEIKKIKEEIKKIKNNNFNTDYQNLISLYNEVLQYKNNLQKMPKEISGKFLLEKNESILLWKRKMEQLKEEIKDLKLEGYDSFKHRSYKNIKTSFSLKSKRLGWNLLNPAIKELSELEDLKIKYEAEKRKLTKHKKKSIRLISIKNEKENIKKVEEKLNLKWKEIIFDLNKNKQNLNIQKKQNLKSAKEELKLFLQNKKVLSKKEFQLLKFETLMKLGEKYGCR</sequence>
<keyword evidence="6" id="KW-0175">Coiled coil</keyword>